<protein>
    <submittedName>
        <fullName evidence="2">Uncharacterized protein</fullName>
    </submittedName>
</protein>
<name>A0A2T7DZ11_9POAL</name>
<reference evidence="2 3" key="1">
    <citation type="submission" date="2018-04" db="EMBL/GenBank/DDBJ databases">
        <title>WGS assembly of Panicum hallii var. hallii HAL2.</title>
        <authorList>
            <person name="Lovell J."/>
            <person name="Jenkins J."/>
            <person name="Lowry D."/>
            <person name="Mamidi S."/>
            <person name="Sreedasyam A."/>
            <person name="Weng X."/>
            <person name="Barry K."/>
            <person name="Bonette J."/>
            <person name="Campitelli B."/>
            <person name="Daum C."/>
            <person name="Gordon S."/>
            <person name="Gould B."/>
            <person name="Lipzen A."/>
            <person name="MacQueen A."/>
            <person name="Palacio-Mejia J."/>
            <person name="Plott C."/>
            <person name="Shakirov E."/>
            <person name="Shu S."/>
            <person name="Yoshinaga Y."/>
            <person name="Zane M."/>
            <person name="Rokhsar D."/>
            <person name="Grimwood J."/>
            <person name="Schmutz J."/>
            <person name="Juenger T."/>
        </authorList>
    </citation>
    <scope>NUCLEOTIDE SEQUENCE [LARGE SCALE GENOMIC DNA]</scope>
    <source>
        <strain evidence="3">cv. HAL2</strain>
    </source>
</reference>
<dbReference type="AlphaFoldDB" id="A0A2T7DZ11"/>
<feature type="compositionally biased region" description="Pro residues" evidence="1">
    <location>
        <begin position="33"/>
        <end position="44"/>
    </location>
</feature>
<keyword evidence="3" id="KW-1185">Reference proteome</keyword>
<dbReference type="Gramene" id="PUZ60805">
    <property type="protein sequence ID" value="PUZ60805"/>
    <property type="gene ID" value="GQ55_4G192900"/>
</dbReference>
<evidence type="ECO:0000313" key="2">
    <source>
        <dbReference type="EMBL" id="PUZ60805.1"/>
    </source>
</evidence>
<evidence type="ECO:0000256" key="1">
    <source>
        <dbReference type="SAM" id="MobiDB-lite"/>
    </source>
</evidence>
<dbReference type="Proteomes" id="UP000244336">
    <property type="component" value="Chromosome 4"/>
</dbReference>
<sequence>MWQALMEDALRGKDSLDLALRGKDPLPFLLPCSLPPAPPHPPDGSPARPLHACPLAGPDAPPHLADPSRHRAADLLSPTRAATPPFPTGRPTCHRCHPRTMVPELLLPVTEEAAN</sequence>
<feature type="region of interest" description="Disordered" evidence="1">
    <location>
        <begin position="32"/>
        <end position="69"/>
    </location>
</feature>
<accession>A0A2T7DZ11</accession>
<proteinExistence type="predicted"/>
<dbReference type="EMBL" id="CM009752">
    <property type="protein sequence ID" value="PUZ60805.1"/>
    <property type="molecule type" value="Genomic_DNA"/>
</dbReference>
<gene>
    <name evidence="2" type="ORF">GQ55_4G192900</name>
</gene>
<evidence type="ECO:0000313" key="3">
    <source>
        <dbReference type="Proteomes" id="UP000244336"/>
    </source>
</evidence>
<organism evidence="2 3">
    <name type="scientific">Panicum hallii var. hallii</name>
    <dbReference type="NCBI Taxonomy" id="1504633"/>
    <lineage>
        <taxon>Eukaryota</taxon>
        <taxon>Viridiplantae</taxon>
        <taxon>Streptophyta</taxon>
        <taxon>Embryophyta</taxon>
        <taxon>Tracheophyta</taxon>
        <taxon>Spermatophyta</taxon>
        <taxon>Magnoliopsida</taxon>
        <taxon>Liliopsida</taxon>
        <taxon>Poales</taxon>
        <taxon>Poaceae</taxon>
        <taxon>PACMAD clade</taxon>
        <taxon>Panicoideae</taxon>
        <taxon>Panicodae</taxon>
        <taxon>Paniceae</taxon>
        <taxon>Panicinae</taxon>
        <taxon>Panicum</taxon>
        <taxon>Panicum sect. Panicum</taxon>
    </lineage>
</organism>